<evidence type="ECO:0000313" key="3">
    <source>
        <dbReference type="Proteomes" id="UP000316270"/>
    </source>
</evidence>
<organism evidence="2 3">
    <name type="scientific">Venturia effusa</name>
    <dbReference type="NCBI Taxonomy" id="50376"/>
    <lineage>
        <taxon>Eukaryota</taxon>
        <taxon>Fungi</taxon>
        <taxon>Dikarya</taxon>
        <taxon>Ascomycota</taxon>
        <taxon>Pezizomycotina</taxon>
        <taxon>Dothideomycetes</taxon>
        <taxon>Pleosporomycetidae</taxon>
        <taxon>Venturiales</taxon>
        <taxon>Venturiaceae</taxon>
        <taxon>Venturia</taxon>
    </lineage>
</organism>
<accession>A0A517KVT7</accession>
<evidence type="ECO:0000313" key="2">
    <source>
        <dbReference type="EMBL" id="QDS67500.1"/>
    </source>
</evidence>
<feature type="region of interest" description="Disordered" evidence="1">
    <location>
        <begin position="16"/>
        <end position="76"/>
    </location>
</feature>
<name>A0A517KVT7_9PEZI</name>
<keyword evidence="3" id="KW-1185">Reference proteome</keyword>
<feature type="region of interest" description="Disordered" evidence="1">
    <location>
        <begin position="91"/>
        <end position="146"/>
    </location>
</feature>
<evidence type="ECO:0000256" key="1">
    <source>
        <dbReference type="SAM" id="MobiDB-lite"/>
    </source>
</evidence>
<reference evidence="2 3" key="1">
    <citation type="submission" date="2019-07" db="EMBL/GenBank/DDBJ databases">
        <title>Finished genome of Venturia effusa.</title>
        <authorList>
            <person name="Young C.A."/>
            <person name="Cox M.P."/>
            <person name="Ganley A.R.D."/>
            <person name="David W.J."/>
        </authorList>
    </citation>
    <scope>NUCLEOTIDE SEQUENCE [LARGE SCALE GENOMIC DNA]</scope>
    <source>
        <strain evidence="3">albino</strain>
    </source>
</reference>
<feature type="compositionally biased region" description="Basic and acidic residues" evidence="1">
    <location>
        <begin position="456"/>
        <end position="516"/>
    </location>
</feature>
<feature type="compositionally biased region" description="Polar residues" evidence="1">
    <location>
        <begin position="185"/>
        <end position="201"/>
    </location>
</feature>
<gene>
    <name evidence="2" type="ORF">FKW77_001448</name>
</gene>
<protein>
    <submittedName>
        <fullName evidence="2">Uncharacterized protein</fullName>
    </submittedName>
</protein>
<dbReference type="EMBL" id="CP042185">
    <property type="protein sequence ID" value="QDS67500.1"/>
    <property type="molecule type" value="Genomic_DNA"/>
</dbReference>
<feature type="region of interest" description="Disordered" evidence="1">
    <location>
        <begin position="179"/>
        <end position="246"/>
    </location>
</feature>
<dbReference type="Proteomes" id="UP000316270">
    <property type="component" value="Chromosome 1"/>
</dbReference>
<feature type="region of interest" description="Disordered" evidence="1">
    <location>
        <begin position="441"/>
        <end position="518"/>
    </location>
</feature>
<sequence length="896" mass="103282">MPEFRNQLENKRITERVEEKLQKEGHETVEEERLRESLAGEVTLEETEVEKLTEGDPEWSNEESERPMSPSPEELAEYHHDVVGMMEKLVHDAPAVNQDEARRIEDELERRHEERSQTDAKLEEEVKVEGEGEHEPPRSRSGSIDQPIQDRILLAINVPAIQVETPMFGDVAETHRRSLMEEGTHSSSSNEPEQPASSQKPTLREHEKNFIPKPIPHPRRGCLKPADWTTRPNPNPNAPPKSTSFKDEIETYEPHPAYYTAYHNYDLHPEDPADLTKADQYFSTTKSNHQLVAPTAETPRTLGKWLLTPPEATPKHLHDDSYPANEIDGIWTELRPVSTVSEALWECSLFHIPSQPWGGSMDDLHYKSDFHYWVNLTSRVVYLREGFKAVVAPNVTSVIEKIGWPDWPKRSYDVVLQEEDEEEKMAREAEKATREMQEKLKLETRDGIDGQDENESESKAKEERASEGKGKSGTEARHEEKNREADQGTSEDKRTETVRMENREEAWGQSTEDAKGARRKLSQIRAALREQIHRRLTDLISPTRELIQRHLTTLRDSMFTRMERIVSAHRRPNQQCDVETVPPIDVGGHLKFIRHESKIAELLILEEMPEIKWAREEAVRRCKAEKGPRASLWSESNFSRVNFWDFEVDELLHCVKYYEVNSEEEVWGFLVDLKSKEEDEDAFWDYLVDVRTQREEAETKGSLVGKKAMVKTVVSKEQSVDVAKIMEEAEVLGKSEIVIVENKAAGKVGVMEEEGIVEGGEVVKEVEAVARRCYTPQICETPANAFPTPNFSFQQPATSTTNPTWKIRSYKQSTEHRLVQDMATKKWVFRRVSTQEPWHEKPTCCQFCSRKSCHLRDRKEVARTVDMFERGAQPLFLDEWYEGEKDSDSSDSAEKE</sequence>
<dbReference type="OrthoDB" id="10635725at2759"/>
<dbReference type="AlphaFoldDB" id="A0A517KVT7"/>
<proteinExistence type="predicted"/>
<feature type="compositionally biased region" description="Basic and acidic residues" evidence="1">
    <location>
        <begin position="99"/>
        <end position="138"/>
    </location>
</feature>
<feature type="compositionally biased region" description="Basic and acidic residues" evidence="1">
    <location>
        <begin position="16"/>
        <end position="38"/>
    </location>
</feature>